<protein>
    <submittedName>
        <fullName evidence="1">DUF1501 domain-containing protein</fullName>
    </submittedName>
</protein>
<dbReference type="PROSITE" id="PS51318">
    <property type="entry name" value="TAT"/>
    <property type="match status" value="1"/>
</dbReference>
<dbReference type="InterPro" id="IPR006311">
    <property type="entry name" value="TAT_signal"/>
</dbReference>
<dbReference type="AlphaFoldDB" id="A0AAU7C884"/>
<dbReference type="PANTHER" id="PTHR43737">
    <property type="entry name" value="BLL7424 PROTEIN"/>
    <property type="match status" value="1"/>
</dbReference>
<dbReference type="PANTHER" id="PTHR43737:SF1">
    <property type="entry name" value="DUF1501 DOMAIN-CONTAINING PROTEIN"/>
    <property type="match status" value="1"/>
</dbReference>
<accession>A0AAU7C884</accession>
<dbReference type="InterPro" id="IPR017850">
    <property type="entry name" value="Alkaline_phosphatase_core_sf"/>
</dbReference>
<dbReference type="InterPro" id="IPR010869">
    <property type="entry name" value="DUF1501"/>
</dbReference>
<dbReference type="RefSeq" id="WP_406694039.1">
    <property type="nucleotide sequence ID" value="NZ_CP155447.1"/>
</dbReference>
<dbReference type="EMBL" id="CP155447">
    <property type="protein sequence ID" value="XBH01340.1"/>
    <property type="molecule type" value="Genomic_DNA"/>
</dbReference>
<proteinExistence type="predicted"/>
<evidence type="ECO:0000313" key="1">
    <source>
        <dbReference type="EMBL" id="XBH01340.1"/>
    </source>
</evidence>
<sequence>MASDRRANFCGSPAHAMDRRRFLGTAAAGAAAFAADMTVLDVLKEPALAREIKSQGKRVILLWLAGGASQLETWDPKPGAATGGPFRAISTSVPGIQISELMPKMAKRMEQTCIIRSLNTKNGDHGSGARLMMRGRMDDPSLRYPDLGAVLARELGQSDSKVPDYVSFYSATEGRDFAPGSSGFLGSRYAPMELTTSMIPENIRRAAELSDLDHRQRGELRELLSKRFERGRSSNALGSHNEAYQRVRGLMASETLFDITKETQRVRDLYGPTQFGEQALVARRLIEAGVPFVRVGRAWWDSHGQNFETHQELVPELDHVMATLLDDLDQRGLLEDTLVITLAEFGRTPSINPSLGRDHFASAWSATLSGCGIKGGSVFGKTDATGNAVVDGEVGAAELFATIYQALGINPQKNYFVNSRPVPLTEPDTEAIADVLA</sequence>
<dbReference type="Pfam" id="PF07394">
    <property type="entry name" value="DUF1501"/>
    <property type="match status" value="1"/>
</dbReference>
<reference evidence="1" key="1">
    <citation type="submission" date="2024-05" db="EMBL/GenBank/DDBJ databases">
        <title>Planctomycetes of the genus Singulisphaera possess chitinolytic capabilities.</title>
        <authorList>
            <person name="Ivanova A."/>
        </authorList>
    </citation>
    <scope>NUCLEOTIDE SEQUENCE</scope>
    <source>
        <strain evidence="1">Ch08T</strain>
    </source>
</reference>
<dbReference type="SUPFAM" id="SSF53649">
    <property type="entry name" value="Alkaline phosphatase-like"/>
    <property type="match status" value="1"/>
</dbReference>
<name>A0AAU7C884_9BACT</name>
<dbReference type="Gene3D" id="3.40.720.10">
    <property type="entry name" value="Alkaline Phosphatase, subunit A"/>
    <property type="match status" value="1"/>
</dbReference>
<gene>
    <name evidence="1" type="ORF">V5E97_23640</name>
</gene>
<organism evidence="1">
    <name type="scientific">Singulisphaera sp. Ch08</name>
    <dbReference type="NCBI Taxonomy" id="3120278"/>
    <lineage>
        <taxon>Bacteria</taxon>
        <taxon>Pseudomonadati</taxon>
        <taxon>Planctomycetota</taxon>
        <taxon>Planctomycetia</taxon>
        <taxon>Isosphaerales</taxon>
        <taxon>Isosphaeraceae</taxon>
        <taxon>Singulisphaera</taxon>
    </lineage>
</organism>